<proteinExistence type="predicted"/>
<name>A0ACB9D465_9ASTR</name>
<reference evidence="1 2" key="2">
    <citation type="journal article" date="2022" name="Mol. Ecol. Resour.">
        <title>The genomes of chicory, endive, great burdock and yacon provide insights into Asteraceae paleo-polyploidization history and plant inulin production.</title>
        <authorList>
            <person name="Fan W."/>
            <person name="Wang S."/>
            <person name="Wang H."/>
            <person name="Wang A."/>
            <person name="Jiang F."/>
            <person name="Liu H."/>
            <person name="Zhao H."/>
            <person name="Xu D."/>
            <person name="Zhang Y."/>
        </authorList>
    </citation>
    <scope>NUCLEOTIDE SEQUENCE [LARGE SCALE GENOMIC DNA]</scope>
    <source>
        <strain evidence="2">cv. Yunnan</strain>
        <tissue evidence="1">Leaves</tissue>
    </source>
</reference>
<protein>
    <submittedName>
        <fullName evidence="1">Uncharacterized protein</fullName>
    </submittedName>
</protein>
<sequence length="200" mass="23053">MLQLGLQRCGQIGAMKIICILPEMVCALLVVYMLIAVRSVQPAFLQVGLLFFFCNERRAGLRNQGTPIQYSLLFLYSEVVWLDITRKKVKNGNIFYGPNITRMKDIGPQEEWVALIDRRGSRGKSISFYDDYTRLASFLMWVEMKWSSIREHLQWGEDEHSLDKVEAKGADVEERSQGPPWSRGKSPSTQNACKRRRGFQ</sequence>
<reference evidence="2" key="1">
    <citation type="journal article" date="2022" name="Mol. Ecol. Resour.">
        <title>The genomes of chicory, endive, great burdock and yacon provide insights into Asteraceae palaeo-polyploidization history and plant inulin production.</title>
        <authorList>
            <person name="Fan W."/>
            <person name="Wang S."/>
            <person name="Wang H."/>
            <person name="Wang A."/>
            <person name="Jiang F."/>
            <person name="Liu H."/>
            <person name="Zhao H."/>
            <person name="Xu D."/>
            <person name="Zhang Y."/>
        </authorList>
    </citation>
    <scope>NUCLEOTIDE SEQUENCE [LARGE SCALE GENOMIC DNA]</scope>
    <source>
        <strain evidence="2">cv. Yunnan</strain>
    </source>
</reference>
<evidence type="ECO:0000313" key="1">
    <source>
        <dbReference type="EMBL" id="KAI3741268.1"/>
    </source>
</evidence>
<organism evidence="1 2">
    <name type="scientific">Smallanthus sonchifolius</name>
    <dbReference type="NCBI Taxonomy" id="185202"/>
    <lineage>
        <taxon>Eukaryota</taxon>
        <taxon>Viridiplantae</taxon>
        <taxon>Streptophyta</taxon>
        <taxon>Embryophyta</taxon>
        <taxon>Tracheophyta</taxon>
        <taxon>Spermatophyta</taxon>
        <taxon>Magnoliopsida</taxon>
        <taxon>eudicotyledons</taxon>
        <taxon>Gunneridae</taxon>
        <taxon>Pentapetalae</taxon>
        <taxon>asterids</taxon>
        <taxon>campanulids</taxon>
        <taxon>Asterales</taxon>
        <taxon>Asteraceae</taxon>
        <taxon>Asteroideae</taxon>
        <taxon>Heliantheae alliance</taxon>
        <taxon>Millerieae</taxon>
        <taxon>Smallanthus</taxon>
    </lineage>
</organism>
<comment type="caution">
    <text evidence="1">The sequence shown here is derived from an EMBL/GenBank/DDBJ whole genome shotgun (WGS) entry which is preliminary data.</text>
</comment>
<evidence type="ECO:0000313" key="2">
    <source>
        <dbReference type="Proteomes" id="UP001056120"/>
    </source>
</evidence>
<keyword evidence="2" id="KW-1185">Reference proteome</keyword>
<dbReference type="EMBL" id="CM042037">
    <property type="protein sequence ID" value="KAI3741268.1"/>
    <property type="molecule type" value="Genomic_DNA"/>
</dbReference>
<dbReference type="Proteomes" id="UP001056120">
    <property type="component" value="Linkage Group LG20"/>
</dbReference>
<gene>
    <name evidence="1" type="ORF">L1987_58939</name>
</gene>
<accession>A0ACB9D465</accession>